<evidence type="ECO:0000256" key="1">
    <source>
        <dbReference type="SAM" id="MobiDB-lite"/>
    </source>
</evidence>
<dbReference type="Proteomes" id="UP000266152">
    <property type="component" value="Unassembled WGS sequence"/>
</dbReference>
<feature type="compositionally biased region" description="Polar residues" evidence="1">
    <location>
        <begin position="219"/>
        <end position="229"/>
    </location>
</feature>
<comment type="caution">
    <text evidence="2">The sequence shown here is derived from an EMBL/GenBank/DDBJ whole genome shotgun (WGS) entry which is preliminary data.</text>
</comment>
<feature type="compositionally biased region" description="Pro residues" evidence="1">
    <location>
        <begin position="230"/>
        <end position="246"/>
    </location>
</feature>
<feature type="region of interest" description="Disordered" evidence="1">
    <location>
        <begin position="210"/>
        <end position="252"/>
    </location>
</feature>
<sequence length="393" mass="42701">MLVTAVSHTGSAFALQSGARAKSSLRSGLDAHRDLDLVDLRMQPAPEKRSVSRDEESGEEDARKKAQTSPTRQRRSAADEAPMPRSSKRVVSTTDETTTPRRSAADEAPVPCRSKHVVLKTAVKKGPGRPASGMQRKGEEVLRSKRDRGRPTTKRQVTSPDSDTEGEVEEIVEPAVLPRQCWTYPDNAGHNPTTLDNESLGHEYHVFTTPRSSLKRMTSRTGLATKSSPRPSPPGQSLPKLQPPNSPATVGSRACLSTDAVPIFPIFSRAWPVQNLATATADLVAAVPLRLKTKGNSSRLHRTPSLLILTQSIGTEQDEMKVRVNTLEILLLMEIEDLGLKDYDASRAACRNGDVCSFRPNDVPYRVSPKVPVTFGGSMVDAANGLTEECAVK</sequence>
<keyword evidence="3" id="KW-1185">Reference proteome</keyword>
<dbReference type="EMBL" id="PXOF01000299">
    <property type="protein sequence ID" value="RGP58393.1"/>
    <property type="molecule type" value="Genomic_DNA"/>
</dbReference>
<accession>A0A395REE3</accession>
<feature type="compositionally biased region" description="Basic residues" evidence="1">
    <location>
        <begin position="113"/>
        <end position="127"/>
    </location>
</feature>
<feature type="region of interest" description="Disordered" evidence="1">
    <location>
        <begin position="36"/>
        <end position="169"/>
    </location>
</feature>
<reference evidence="2 3" key="1">
    <citation type="journal article" date="2018" name="PLoS Pathog.">
        <title>Evolution of structural diversity of trichothecenes, a family of toxins produced by plant pathogenic and entomopathogenic fungi.</title>
        <authorList>
            <person name="Proctor R.H."/>
            <person name="McCormick S.P."/>
            <person name="Kim H.S."/>
            <person name="Cardoza R.E."/>
            <person name="Stanley A.M."/>
            <person name="Lindo L."/>
            <person name="Kelly A."/>
            <person name="Brown D.W."/>
            <person name="Lee T."/>
            <person name="Vaughan M.M."/>
            <person name="Alexander N.J."/>
            <person name="Busman M."/>
            <person name="Gutierrez S."/>
        </authorList>
    </citation>
    <scope>NUCLEOTIDE SEQUENCE [LARGE SCALE GENOMIC DNA]</scope>
    <source>
        <strain evidence="2 3">NRRL 3299</strain>
    </source>
</reference>
<evidence type="ECO:0000313" key="2">
    <source>
        <dbReference type="EMBL" id="RGP58393.1"/>
    </source>
</evidence>
<feature type="compositionally biased region" description="Basic and acidic residues" evidence="1">
    <location>
        <begin position="46"/>
        <end position="64"/>
    </location>
</feature>
<protein>
    <submittedName>
        <fullName evidence="2">Testis-specific chromodomain protein y 1</fullName>
    </submittedName>
</protein>
<evidence type="ECO:0000313" key="3">
    <source>
        <dbReference type="Proteomes" id="UP000266152"/>
    </source>
</evidence>
<feature type="compositionally biased region" description="Polar residues" evidence="1">
    <location>
        <begin position="89"/>
        <end position="101"/>
    </location>
</feature>
<organism evidence="2 3">
    <name type="scientific">Fusarium sporotrichioides</name>
    <dbReference type="NCBI Taxonomy" id="5514"/>
    <lineage>
        <taxon>Eukaryota</taxon>
        <taxon>Fungi</taxon>
        <taxon>Dikarya</taxon>
        <taxon>Ascomycota</taxon>
        <taxon>Pezizomycotina</taxon>
        <taxon>Sordariomycetes</taxon>
        <taxon>Hypocreomycetidae</taxon>
        <taxon>Hypocreales</taxon>
        <taxon>Nectriaceae</taxon>
        <taxon>Fusarium</taxon>
    </lineage>
</organism>
<dbReference type="AlphaFoldDB" id="A0A395REE3"/>
<gene>
    <name evidence="2" type="ORF">FSPOR_11894</name>
</gene>
<proteinExistence type="predicted"/>
<name>A0A395REE3_FUSSP</name>